<dbReference type="GO" id="GO:0000307">
    <property type="term" value="C:cyclin-dependent protein kinase holoenzyme complex"/>
    <property type="evidence" value="ECO:0007669"/>
    <property type="project" value="TreeGrafter"/>
</dbReference>
<dbReference type="GO" id="GO:0005524">
    <property type="term" value="F:ATP binding"/>
    <property type="evidence" value="ECO:0007669"/>
    <property type="project" value="UniProtKB-KW"/>
</dbReference>
<keyword evidence="3" id="KW-0723">Serine/threonine-protein kinase</keyword>
<keyword evidence="7" id="KW-0067">ATP-binding</keyword>
<dbReference type="InterPro" id="IPR050108">
    <property type="entry name" value="CDK"/>
</dbReference>
<sequence>MGSAGDYDLLEEIGKGAYGTVYAVKKAGTNTEHALKRIAMRITDEGIPQSVLREIAVLASLKKLHHPNITQLHDAFITTKNENEMYLNVVYERCDWDLHDFLTNIPRNMGDPQCRHFARQIFEGVDFLHTNNIIHRDLKPQNILVNRDQTIKIADFGLSRNYSLHSTFTTVVVTLWYRSPEILLQCRYNTASDIWAIGCILFEIYTRQPLFPASTEAEQLKAIFKKIGTPHPSAWPSDAVVDHSFYPNLPPTLLQHLASLVPQPVVDLLLSILKFLPQQRPTALECLSSSYFQTA</sequence>
<dbReference type="PANTHER" id="PTHR24056">
    <property type="entry name" value="CELL DIVISION PROTEIN KINASE"/>
    <property type="match status" value="1"/>
</dbReference>
<dbReference type="GO" id="GO:0005737">
    <property type="term" value="C:cytoplasm"/>
    <property type="evidence" value="ECO:0007669"/>
    <property type="project" value="TreeGrafter"/>
</dbReference>
<keyword evidence="6" id="KW-0418">Kinase</keyword>
<dbReference type="Gene3D" id="1.10.510.10">
    <property type="entry name" value="Transferase(Phosphotransferase) domain 1"/>
    <property type="match status" value="1"/>
</dbReference>
<keyword evidence="11" id="KW-1185">Reference proteome</keyword>
<comment type="similarity">
    <text evidence="1">Belongs to the protein kinase superfamily. CMGC Ser/Thr protein kinase family. CDC2/CDKX subfamily.</text>
</comment>
<name>A0A914BYB9_9BILA</name>
<evidence type="ECO:0000256" key="5">
    <source>
        <dbReference type="ARBA" id="ARBA00022741"/>
    </source>
</evidence>
<evidence type="ECO:0000256" key="7">
    <source>
        <dbReference type="ARBA" id="ARBA00022840"/>
    </source>
</evidence>
<dbReference type="GO" id="GO:0000082">
    <property type="term" value="P:G1/S transition of mitotic cell cycle"/>
    <property type="evidence" value="ECO:0007669"/>
    <property type="project" value="TreeGrafter"/>
</dbReference>
<dbReference type="InterPro" id="IPR008271">
    <property type="entry name" value="Ser/Thr_kinase_AS"/>
</dbReference>
<protein>
    <recommendedName>
        <fullName evidence="2">cyclin-dependent kinase</fullName>
        <ecNumber evidence="2">2.7.11.22</ecNumber>
    </recommendedName>
</protein>
<dbReference type="GO" id="GO:0004693">
    <property type="term" value="F:cyclin-dependent protein serine/threonine kinase activity"/>
    <property type="evidence" value="ECO:0007669"/>
    <property type="project" value="UniProtKB-EC"/>
</dbReference>
<dbReference type="Pfam" id="PF00069">
    <property type="entry name" value="Pkinase"/>
    <property type="match status" value="1"/>
</dbReference>
<dbReference type="Proteomes" id="UP000887540">
    <property type="component" value="Unplaced"/>
</dbReference>
<accession>A0A914BYB9</accession>
<dbReference type="SUPFAM" id="SSF56112">
    <property type="entry name" value="Protein kinase-like (PK-like)"/>
    <property type="match status" value="1"/>
</dbReference>
<dbReference type="WBParaSite" id="ACRNAN_Path_1258.g4922.t1">
    <property type="protein sequence ID" value="ACRNAN_Path_1258.g4922.t1"/>
    <property type="gene ID" value="ACRNAN_Path_1258.g4922"/>
</dbReference>
<dbReference type="PANTHER" id="PTHR24056:SF472">
    <property type="entry name" value="CYCLIN-DEPENDENT KINASE 4, ISOFORM A"/>
    <property type="match status" value="1"/>
</dbReference>
<dbReference type="EC" id="2.7.11.22" evidence="2"/>
<evidence type="ECO:0000256" key="2">
    <source>
        <dbReference type="ARBA" id="ARBA00012425"/>
    </source>
</evidence>
<dbReference type="AlphaFoldDB" id="A0A914BYB9"/>
<dbReference type="InterPro" id="IPR011009">
    <property type="entry name" value="Kinase-like_dom_sf"/>
</dbReference>
<evidence type="ECO:0000259" key="10">
    <source>
        <dbReference type="PROSITE" id="PS50011"/>
    </source>
</evidence>
<evidence type="ECO:0000256" key="1">
    <source>
        <dbReference type="ARBA" id="ARBA00006485"/>
    </source>
</evidence>
<dbReference type="SMART" id="SM00220">
    <property type="entry name" value="S_TKc"/>
    <property type="match status" value="1"/>
</dbReference>
<dbReference type="PROSITE" id="PS50011">
    <property type="entry name" value="PROTEIN_KINASE_DOM"/>
    <property type="match status" value="1"/>
</dbReference>
<dbReference type="FunFam" id="1.10.510.10:FF:000624">
    <property type="entry name" value="Mitogen-activated protein kinase"/>
    <property type="match status" value="1"/>
</dbReference>
<evidence type="ECO:0000256" key="9">
    <source>
        <dbReference type="ARBA" id="ARBA00048367"/>
    </source>
</evidence>
<evidence type="ECO:0000256" key="3">
    <source>
        <dbReference type="ARBA" id="ARBA00022527"/>
    </source>
</evidence>
<dbReference type="GO" id="GO:0010389">
    <property type="term" value="P:regulation of G2/M transition of mitotic cell cycle"/>
    <property type="evidence" value="ECO:0007669"/>
    <property type="project" value="TreeGrafter"/>
</dbReference>
<dbReference type="Gene3D" id="3.30.200.20">
    <property type="entry name" value="Phosphorylase Kinase, domain 1"/>
    <property type="match status" value="1"/>
</dbReference>
<dbReference type="GO" id="GO:0005634">
    <property type="term" value="C:nucleus"/>
    <property type="evidence" value="ECO:0007669"/>
    <property type="project" value="TreeGrafter"/>
</dbReference>
<proteinExistence type="inferred from homology"/>
<dbReference type="GO" id="GO:0007165">
    <property type="term" value="P:signal transduction"/>
    <property type="evidence" value="ECO:0007669"/>
    <property type="project" value="TreeGrafter"/>
</dbReference>
<reference evidence="12" key="1">
    <citation type="submission" date="2022-11" db="UniProtKB">
        <authorList>
            <consortium name="WormBaseParasite"/>
        </authorList>
    </citation>
    <scope>IDENTIFICATION</scope>
</reference>
<evidence type="ECO:0000256" key="8">
    <source>
        <dbReference type="ARBA" id="ARBA00047811"/>
    </source>
</evidence>
<dbReference type="PROSITE" id="PS00108">
    <property type="entry name" value="PROTEIN_KINASE_ST"/>
    <property type="match status" value="1"/>
</dbReference>
<dbReference type="GO" id="GO:0030332">
    <property type="term" value="F:cyclin binding"/>
    <property type="evidence" value="ECO:0007669"/>
    <property type="project" value="TreeGrafter"/>
</dbReference>
<evidence type="ECO:0000256" key="6">
    <source>
        <dbReference type="ARBA" id="ARBA00022777"/>
    </source>
</evidence>
<feature type="domain" description="Protein kinase" evidence="10">
    <location>
        <begin position="7"/>
        <end position="292"/>
    </location>
</feature>
<evidence type="ECO:0000256" key="4">
    <source>
        <dbReference type="ARBA" id="ARBA00022679"/>
    </source>
</evidence>
<dbReference type="InterPro" id="IPR000719">
    <property type="entry name" value="Prot_kinase_dom"/>
</dbReference>
<keyword evidence="4" id="KW-0808">Transferase</keyword>
<comment type="catalytic activity">
    <reaction evidence="9">
        <text>L-seryl-[protein] + ATP = O-phospho-L-seryl-[protein] + ADP + H(+)</text>
        <dbReference type="Rhea" id="RHEA:17989"/>
        <dbReference type="Rhea" id="RHEA-COMP:9863"/>
        <dbReference type="Rhea" id="RHEA-COMP:11604"/>
        <dbReference type="ChEBI" id="CHEBI:15378"/>
        <dbReference type="ChEBI" id="CHEBI:29999"/>
        <dbReference type="ChEBI" id="CHEBI:30616"/>
        <dbReference type="ChEBI" id="CHEBI:83421"/>
        <dbReference type="ChEBI" id="CHEBI:456216"/>
        <dbReference type="EC" id="2.7.11.22"/>
    </reaction>
</comment>
<dbReference type="GO" id="GO:0010468">
    <property type="term" value="P:regulation of gene expression"/>
    <property type="evidence" value="ECO:0007669"/>
    <property type="project" value="TreeGrafter"/>
</dbReference>
<organism evidence="11 12">
    <name type="scientific">Acrobeloides nanus</name>
    <dbReference type="NCBI Taxonomy" id="290746"/>
    <lineage>
        <taxon>Eukaryota</taxon>
        <taxon>Metazoa</taxon>
        <taxon>Ecdysozoa</taxon>
        <taxon>Nematoda</taxon>
        <taxon>Chromadorea</taxon>
        <taxon>Rhabditida</taxon>
        <taxon>Tylenchina</taxon>
        <taxon>Cephalobomorpha</taxon>
        <taxon>Cephaloboidea</taxon>
        <taxon>Cephalobidae</taxon>
        <taxon>Acrobeloides</taxon>
    </lineage>
</organism>
<comment type="catalytic activity">
    <reaction evidence="8">
        <text>L-threonyl-[protein] + ATP = O-phospho-L-threonyl-[protein] + ADP + H(+)</text>
        <dbReference type="Rhea" id="RHEA:46608"/>
        <dbReference type="Rhea" id="RHEA-COMP:11060"/>
        <dbReference type="Rhea" id="RHEA-COMP:11605"/>
        <dbReference type="ChEBI" id="CHEBI:15378"/>
        <dbReference type="ChEBI" id="CHEBI:30013"/>
        <dbReference type="ChEBI" id="CHEBI:30616"/>
        <dbReference type="ChEBI" id="CHEBI:61977"/>
        <dbReference type="ChEBI" id="CHEBI:456216"/>
        <dbReference type="EC" id="2.7.11.22"/>
    </reaction>
</comment>
<evidence type="ECO:0000313" key="11">
    <source>
        <dbReference type="Proteomes" id="UP000887540"/>
    </source>
</evidence>
<keyword evidence="5" id="KW-0547">Nucleotide-binding</keyword>
<dbReference type="FunFam" id="3.30.200.20:FF:000124">
    <property type="entry name" value="Cyclin-dependent kinase 4"/>
    <property type="match status" value="1"/>
</dbReference>
<evidence type="ECO:0000313" key="12">
    <source>
        <dbReference type="WBParaSite" id="ACRNAN_Path_1258.g4922.t1"/>
    </source>
</evidence>